<evidence type="ECO:0000313" key="2">
    <source>
        <dbReference type="EMBL" id="CAF4169419.1"/>
    </source>
</evidence>
<dbReference type="EMBL" id="CAJNOK010023192">
    <property type="protein sequence ID" value="CAF1359150.1"/>
    <property type="molecule type" value="Genomic_DNA"/>
</dbReference>
<comment type="caution">
    <text evidence="1">The sequence shown here is derived from an EMBL/GenBank/DDBJ whole genome shotgun (WGS) entry which is preliminary data.</text>
</comment>
<protein>
    <submittedName>
        <fullName evidence="1">Uncharacterized protein</fullName>
    </submittedName>
</protein>
<evidence type="ECO:0000313" key="1">
    <source>
        <dbReference type="EMBL" id="CAF1359150.1"/>
    </source>
</evidence>
<dbReference type="EMBL" id="CAJOBA010044840">
    <property type="protein sequence ID" value="CAF4169419.1"/>
    <property type="molecule type" value="Genomic_DNA"/>
</dbReference>
<evidence type="ECO:0000313" key="3">
    <source>
        <dbReference type="Proteomes" id="UP000677228"/>
    </source>
</evidence>
<accession>A0A8S2F810</accession>
<sequence>MFQMAHYMFLCSSKHLEYALELQHLRNDERAGERDLLRLNLDMYKIAINPRR</sequence>
<name>A0A8S2F810_9BILA</name>
<reference evidence="1" key="1">
    <citation type="submission" date="2021-02" db="EMBL/GenBank/DDBJ databases">
        <authorList>
            <person name="Nowell W R."/>
        </authorList>
    </citation>
    <scope>NUCLEOTIDE SEQUENCE</scope>
</reference>
<proteinExistence type="predicted"/>
<dbReference type="Proteomes" id="UP000682733">
    <property type="component" value="Unassembled WGS sequence"/>
</dbReference>
<feature type="non-terminal residue" evidence="1">
    <location>
        <position position="1"/>
    </location>
</feature>
<dbReference type="Proteomes" id="UP000677228">
    <property type="component" value="Unassembled WGS sequence"/>
</dbReference>
<organism evidence="1 3">
    <name type="scientific">Didymodactylos carnosus</name>
    <dbReference type="NCBI Taxonomy" id="1234261"/>
    <lineage>
        <taxon>Eukaryota</taxon>
        <taxon>Metazoa</taxon>
        <taxon>Spiralia</taxon>
        <taxon>Gnathifera</taxon>
        <taxon>Rotifera</taxon>
        <taxon>Eurotatoria</taxon>
        <taxon>Bdelloidea</taxon>
        <taxon>Philodinida</taxon>
        <taxon>Philodinidae</taxon>
        <taxon>Didymodactylos</taxon>
    </lineage>
</organism>
<dbReference type="AlphaFoldDB" id="A0A8S2F810"/>
<gene>
    <name evidence="1" type="ORF">OVA965_LOCUS31164</name>
    <name evidence="2" type="ORF">TMI583_LOCUS31986</name>
</gene>